<keyword evidence="2" id="KW-0812">Transmembrane</keyword>
<feature type="transmembrane region" description="Helical" evidence="2">
    <location>
        <begin position="12"/>
        <end position="30"/>
    </location>
</feature>
<dbReference type="HOGENOM" id="CLU_302289_0_0_1"/>
<protein>
    <submittedName>
        <fullName evidence="3">Uncharacterized protein</fullName>
    </submittedName>
</protein>
<gene>
    <name evidence="3" type="ORF">NERG_02196</name>
</gene>
<feature type="region of interest" description="Disordered" evidence="1">
    <location>
        <begin position="160"/>
        <end position="187"/>
    </location>
</feature>
<keyword evidence="2" id="KW-0472">Membrane</keyword>
<evidence type="ECO:0000256" key="2">
    <source>
        <dbReference type="SAM" id="Phobius"/>
    </source>
</evidence>
<sequence length="997" mass="114412">MVYYIKRSERIKIRIVSMVCTIYTCIILRVCSASNGYGCFETTEIQDLLANIDKSDLFPAMSKEDYSILLELHDVAFYSENTLSASENLFPDSESAIQPAQISNPLQHQENLPKLNNEKQENSTSSIFSDSELVSYLFDVENEYIEACRSQKESILNNPVEEITSKRQRESISTSSDDNLSTKKRKSAESIENMDSCFGGTKVFIETNKYENTYKNLNIYKSQAQSNLKIDEPRVFSYCFVKSGINNENTKCECSIEKNCKNMPKLWHLLTSPHHNSLAEKIECIKNLANEMKAKEANNPTKNGYYYFFLKDLKKYIETHIDTAHISARYDYTDRSKNNICSMSKTEPETLGEIYEETQTDLKWWANSMSIISAKTEEMKKECSIDDAALKEKLHLILKLPEVLRDLVLITPEILLKTKREMENHSNLEASRAFCIIEYLYYLVNDDAEKMNIAYNEVKALSVNGEPINDQSTMVFYILIYDAFCLFYQCAPFTCVVDFESEEDNPEKKEARIKSIFQSYCPHIPKSGVFRLRGKRAIVELALSEYNPSKTTNSTRKSVEEMEVPKPTEIEQQDESFLNLSHHHSEDHYHVQLVDNMYHTVKLIPIPYYNSIDGSIQRKTHSIWDIVEYIKSTLKSTYPEKDSEFSIYPFKYNRKDRKWAFIDENFKSSIQLELDITLDEMNDNGYDVLFYYFEEDIYTDYFKCIDFQISADSNSETPRIPLFLTNFMLVSAIVSPYAASSTDSIGNQHILNYANEKNEAINSFQMDKSTAVTSQKPSAISSSDNESQPERSYINYYYSDFLVRNIKDCAFFAAECFSTGILLELSEITGELSTVWCTQIKRSVREYTNYCFSISTAQKLRKKRQLQEKNEVALTLLDILQSESLSGDKVTYGLCIYTSSSGKEVAAPIMCEKMRRLLGANIDGEINSDILPPCIDIEDIKEDTPVFITVKTFNYMQANLGIHYDIIAALFHNNDDSAPAPKPKSSTKAKNKAVGSN</sequence>
<proteinExistence type="predicted"/>
<evidence type="ECO:0000313" key="3">
    <source>
        <dbReference type="EMBL" id="EHY64793.1"/>
    </source>
</evidence>
<reference evidence="3" key="1">
    <citation type="submission" date="2011-03" db="EMBL/GenBank/DDBJ databases">
        <title>The Genome Sequence of Nematocida sp1 strain ERTm2.</title>
        <authorList>
            <consortium name="The Broad Institute Genome Sequencing Platform"/>
            <consortium name="The Broad Institute Genome Sequencing Center for Infectious Disease"/>
            <person name="Cuomo C."/>
            <person name="Troemel E."/>
            <person name="Young S.K."/>
            <person name="Zeng Q."/>
            <person name="Gargeya S."/>
            <person name="Fitzgerald M."/>
            <person name="Haas B."/>
            <person name="Abouelleil A."/>
            <person name="Alvarado L."/>
            <person name="Arachchi H.M."/>
            <person name="Berlin A."/>
            <person name="Brown A."/>
            <person name="Chapman S.B."/>
            <person name="Chen Z."/>
            <person name="Dunbar C."/>
            <person name="Freedman E."/>
            <person name="Gearin G."/>
            <person name="Gellesch M."/>
            <person name="Goldberg J."/>
            <person name="Griggs A."/>
            <person name="Gujja S."/>
            <person name="Heilman E.R."/>
            <person name="Heiman D."/>
            <person name="Howarth C."/>
            <person name="Larson L."/>
            <person name="Lui A."/>
            <person name="MacDonald P.J.P."/>
            <person name="Mehta T."/>
            <person name="Montmayeur A."/>
            <person name="Murphy C."/>
            <person name="Neiman D."/>
            <person name="Pearson M."/>
            <person name="Priest M."/>
            <person name="Roberts A."/>
            <person name="Saif S."/>
            <person name="Shea T."/>
            <person name="Shenoy N."/>
            <person name="Sisk P."/>
            <person name="Stolte C."/>
            <person name="Sykes S."/>
            <person name="White J."/>
            <person name="Yandava C."/>
            <person name="Wortman J."/>
            <person name="Nusbaum C."/>
            <person name="Birren B."/>
        </authorList>
    </citation>
    <scope>NUCLEOTIDE SEQUENCE</scope>
    <source>
        <strain evidence="3">ERTm2</strain>
    </source>
</reference>
<dbReference type="EMBL" id="JH604638">
    <property type="protein sequence ID" value="EHY64793.1"/>
    <property type="molecule type" value="Genomic_DNA"/>
</dbReference>
<organism evidence="3">
    <name type="scientific">Nematocida ausubeli (strain ATCC PRA-371 / ERTm2)</name>
    <name type="common">Nematode killer fungus</name>
    <dbReference type="NCBI Taxonomy" id="1913371"/>
    <lineage>
        <taxon>Eukaryota</taxon>
        <taxon>Fungi</taxon>
        <taxon>Fungi incertae sedis</taxon>
        <taxon>Microsporidia</taxon>
        <taxon>Nematocida</taxon>
    </lineage>
</organism>
<dbReference type="Proteomes" id="UP000005622">
    <property type="component" value="Unassembled WGS sequence"/>
</dbReference>
<accession>H8ZF27</accession>
<keyword evidence="2" id="KW-1133">Transmembrane helix</keyword>
<dbReference type="AlphaFoldDB" id="H8ZF27"/>
<evidence type="ECO:0000256" key="1">
    <source>
        <dbReference type="SAM" id="MobiDB-lite"/>
    </source>
</evidence>
<name>H8ZF27_NEMA1</name>
<feature type="region of interest" description="Disordered" evidence="1">
    <location>
        <begin position="977"/>
        <end position="997"/>
    </location>
</feature>